<feature type="domain" description="Ketosynthase family 3 (KS3)" evidence="1">
    <location>
        <begin position="1"/>
        <end position="313"/>
    </location>
</feature>
<dbReference type="GO" id="GO:0016746">
    <property type="term" value="F:acyltransferase activity"/>
    <property type="evidence" value="ECO:0007669"/>
    <property type="project" value="InterPro"/>
</dbReference>
<dbReference type="Gene3D" id="3.40.47.10">
    <property type="match status" value="2"/>
</dbReference>
<dbReference type="InParanoid" id="Q0UFH4"/>
<organism evidence="2 3">
    <name type="scientific">Phaeosphaeria nodorum (strain SN15 / ATCC MYA-4574 / FGSC 10173)</name>
    <name type="common">Glume blotch fungus</name>
    <name type="synonym">Parastagonospora nodorum</name>
    <dbReference type="NCBI Taxonomy" id="321614"/>
    <lineage>
        <taxon>Eukaryota</taxon>
        <taxon>Fungi</taxon>
        <taxon>Dikarya</taxon>
        <taxon>Ascomycota</taxon>
        <taxon>Pezizomycotina</taxon>
        <taxon>Dothideomycetes</taxon>
        <taxon>Pleosporomycetidae</taxon>
        <taxon>Pleosporales</taxon>
        <taxon>Pleosporineae</taxon>
        <taxon>Phaeosphaeriaceae</taxon>
        <taxon>Parastagonospora</taxon>
    </lineage>
</organism>
<accession>Q0UFH4</accession>
<dbReference type="EMBL" id="CH445339">
    <property type="protein sequence ID" value="EAT82755.2"/>
    <property type="molecule type" value="Genomic_DNA"/>
</dbReference>
<dbReference type="InterPro" id="IPR016039">
    <property type="entry name" value="Thiolase-like"/>
</dbReference>
<name>Q0UFH4_PHANO</name>
<dbReference type="STRING" id="321614.Q0UFH4"/>
<dbReference type="Pfam" id="PF16197">
    <property type="entry name" value="KAsynt_C_assoc"/>
    <property type="match status" value="1"/>
</dbReference>
<dbReference type="InterPro" id="IPR016035">
    <property type="entry name" value="Acyl_Trfase/lysoPLipase"/>
</dbReference>
<sequence length="535" mass="56837">MDPQQRKLMECIFEAFENGGIPLEKISGTNTGVYVGNFNNDYNIMGLKDGDHPRPYGMMGAGVTLLSNPCRALVSGEIDGAIVGGTNLIQAVENHLGTQEMGVLSPTSTCHTFDAAADGYGRGEGIGAIYLKRLSSAVRDGDPIRGVIRATATNANGRTSGVSHPSVAGQEAVIRAAYNFAGINDFGETGYFETHGTGTAVGDPIEVKALSNVFLPDRTHRDEFLIGGVKPNIGHAEAASGIASIIKAAYALETGIIPATIGIKNFNPAIDFRDGKVHVVQDNQNWPSGYDVRRISINSFGYGGANGHVIMESVDSILPGHQSFKKRGADRQDTASDLETGEMGSDGVVFKTKTRTQFLFPFSAHDVTTLNANIDSLRQVSEDYDVEDIAFTLASRRSRFSNRTFCIVNKHSVMDDLTDNMIRPDKRGEGTNIAMVFTGQGAQNAQMGMELMQDFPSYLPVQIGLVDLLNGWGIRPSATVGHSSGAIAAAYAAGSISKKDAILTAYFRGLAVEGLATKGTMVAVGLGAAEVEPLS</sequence>
<dbReference type="VEuPathDB" id="FungiDB:JI435_094900"/>
<reference evidence="3" key="1">
    <citation type="journal article" date="2007" name="Plant Cell">
        <title>Dothideomycete-plant interactions illuminated by genome sequencing and EST analysis of the wheat pathogen Stagonospora nodorum.</title>
        <authorList>
            <person name="Hane J.K."/>
            <person name="Lowe R.G."/>
            <person name="Solomon P.S."/>
            <person name="Tan K.C."/>
            <person name="Schoch C.L."/>
            <person name="Spatafora J.W."/>
            <person name="Crous P.W."/>
            <person name="Kodira C."/>
            <person name="Birren B.W."/>
            <person name="Galagan J.E."/>
            <person name="Torriani S.F."/>
            <person name="McDonald B.A."/>
            <person name="Oliver R.P."/>
        </authorList>
    </citation>
    <scope>NUCLEOTIDE SEQUENCE [LARGE SCALE GENOMIC DNA]</scope>
    <source>
        <strain evidence="3">SN15 / ATCC MYA-4574 / FGSC 10173</strain>
    </source>
</reference>
<dbReference type="InterPro" id="IPR050091">
    <property type="entry name" value="PKS_NRPS_Biosynth_Enz"/>
</dbReference>
<proteinExistence type="predicted"/>
<dbReference type="Gene3D" id="3.40.366.10">
    <property type="entry name" value="Malonyl-Coenzyme A Acyl Carrier Protein, domain 2"/>
    <property type="match status" value="2"/>
</dbReference>
<gene>
    <name evidence="2" type="ORF">SNOG_09490</name>
</gene>
<dbReference type="GeneID" id="5976687"/>
<evidence type="ECO:0000313" key="2">
    <source>
        <dbReference type="EMBL" id="EAT82755.2"/>
    </source>
</evidence>
<dbReference type="InterPro" id="IPR032821">
    <property type="entry name" value="PKS_assoc"/>
</dbReference>
<evidence type="ECO:0000313" key="3">
    <source>
        <dbReference type="Proteomes" id="UP000001055"/>
    </source>
</evidence>
<evidence type="ECO:0000259" key="1">
    <source>
        <dbReference type="PROSITE" id="PS52004"/>
    </source>
</evidence>
<dbReference type="PANTHER" id="PTHR43775:SF50">
    <property type="entry name" value="HIGHLY REDUCING POLYKETIDE SYNTHASE SRDA"/>
    <property type="match status" value="1"/>
</dbReference>
<dbReference type="Pfam" id="PF02801">
    <property type="entry name" value="Ketoacyl-synt_C"/>
    <property type="match status" value="1"/>
</dbReference>
<dbReference type="InterPro" id="IPR014031">
    <property type="entry name" value="Ketoacyl_synth_C"/>
</dbReference>
<dbReference type="PROSITE" id="PS52004">
    <property type="entry name" value="KS3_2"/>
    <property type="match status" value="1"/>
</dbReference>
<dbReference type="AlphaFoldDB" id="Q0UFH4"/>
<dbReference type="InterPro" id="IPR001227">
    <property type="entry name" value="Ac_transferase_dom_sf"/>
</dbReference>
<dbReference type="InterPro" id="IPR014030">
    <property type="entry name" value="Ketoacyl_synth_N"/>
</dbReference>
<dbReference type="RefSeq" id="XP_001799782.1">
    <property type="nucleotide sequence ID" value="XM_001799730.1"/>
</dbReference>
<dbReference type="KEGG" id="pno:SNOG_09490"/>
<dbReference type="Pfam" id="PF00698">
    <property type="entry name" value="Acyl_transf_1"/>
    <property type="match status" value="1"/>
</dbReference>
<dbReference type="PANTHER" id="PTHR43775">
    <property type="entry name" value="FATTY ACID SYNTHASE"/>
    <property type="match status" value="1"/>
</dbReference>
<dbReference type="SUPFAM" id="SSF52151">
    <property type="entry name" value="FabD/lysophospholipase-like"/>
    <property type="match status" value="1"/>
</dbReference>
<dbReference type="SMART" id="SM00825">
    <property type="entry name" value="PKS_KS"/>
    <property type="match status" value="1"/>
</dbReference>
<dbReference type="Gene3D" id="3.30.70.3290">
    <property type="match status" value="1"/>
</dbReference>
<protein>
    <recommendedName>
        <fullName evidence="1">Ketosynthase family 3 (KS3) domain-containing protein</fullName>
    </recommendedName>
</protein>
<dbReference type="Proteomes" id="UP000001055">
    <property type="component" value="Unassembled WGS sequence"/>
</dbReference>
<dbReference type="Pfam" id="PF00109">
    <property type="entry name" value="ketoacyl-synt"/>
    <property type="match status" value="2"/>
</dbReference>
<dbReference type="SUPFAM" id="SSF53901">
    <property type="entry name" value="Thiolase-like"/>
    <property type="match status" value="2"/>
</dbReference>
<dbReference type="CDD" id="cd00833">
    <property type="entry name" value="PKS"/>
    <property type="match status" value="1"/>
</dbReference>
<dbReference type="SMART" id="SM00827">
    <property type="entry name" value="PKS_AT"/>
    <property type="match status" value="1"/>
</dbReference>
<dbReference type="InterPro" id="IPR020841">
    <property type="entry name" value="PKS_Beta-ketoAc_synthase_dom"/>
</dbReference>
<dbReference type="InterPro" id="IPR014043">
    <property type="entry name" value="Acyl_transferase_dom"/>
</dbReference>